<organism evidence="2 3">
    <name type="scientific">[Myrmecia] bisecta</name>
    <dbReference type="NCBI Taxonomy" id="41462"/>
    <lineage>
        <taxon>Eukaryota</taxon>
        <taxon>Viridiplantae</taxon>
        <taxon>Chlorophyta</taxon>
        <taxon>core chlorophytes</taxon>
        <taxon>Trebouxiophyceae</taxon>
        <taxon>Trebouxiales</taxon>
        <taxon>Trebouxiaceae</taxon>
        <taxon>Myrmecia</taxon>
    </lineage>
</organism>
<gene>
    <name evidence="2" type="ORF">WJX72_003677</name>
</gene>
<comment type="caution">
    <text evidence="2">The sequence shown here is derived from an EMBL/GenBank/DDBJ whole genome shotgun (WGS) entry which is preliminary data.</text>
</comment>
<dbReference type="EMBL" id="JALJOR010000002">
    <property type="protein sequence ID" value="KAK9823554.1"/>
    <property type="molecule type" value="Genomic_DNA"/>
</dbReference>
<name>A0AAW1QPX7_9CHLO</name>
<proteinExistence type="predicted"/>
<dbReference type="AlphaFoldDB" id="A0AAW1QPX7"/>
<protein>
    <submittedName>
        <fullName evidence="2">Uncharacterized protein</fullName>
    </submittedName>
</protein>
<evidence type="ECO:0000313" key="3">
    <source>
        <dbReference type="Proteomes" id="UP001489004"/>
    </source>
</evidence>
<evidence type="ECO:0000313" key="2">
    <source>
        <dbReference type="EMBL" id="KAK9823554.1"/>
    </source>
</evidence>
<dbReference type="Proteomes" id="UP001489004">
    <property type="component" value="Unassembled WGS sequence"/>
</dbReference>
<evidence type="ECO:0000256" key="1">
    <source>
        <dbReference type="SAM" id="MobiDB-lite"/>
    </source>
</evidence>
<sequence length="237" mass="26275">MVFFAIGKRLSFTTNAPYHAGHYYGVTPEAFEEARAADVEAICARKAAYIQRWLPGRPTRQAIRADSPEEAHVSGASSDVCHPGATDPPEGVAGAGLTLKEQAKRQRAVRRELVQEALDLWRHRNYLLRSTALAVLLLELLLVRAGVKSPLRSGLNDYGLVAVLLGESGVLGVKYSDVSAAANQYHDLCKRLFGRWHRPEVHYLRRYAQAQVDDFLCRMEQQAAIDAAAEVDGIFEF</sequence>
<keyword evidence="3" id="KW-1185">Reference proteome</keyword>
<reference evidence="2 3" key="1">
    <citation type="journal article" date="2024" name="Nat. Commun.">
        <title>Phylogenomics reveals the evolutionary origins of lichenization in chlorophyte algae.</title>
        <authorList>
            <person name="Puginier C."/>
            <person name="Libourel C."/>
            <person name="Otte J."/>
            <person name="Skaloud P."/>
            <person name="Haon M."/>
            <person name="Grisel S."/>
            <person name="Petersen M."/>
            <person name="Berrin J.G."/>
            <person name="Delaux P.M."/>
            <person name="Dal Grande F."/>
            <person name="Keller J."/>
        </authorList>
    </citation>
    <scope>NUCLEOTIDE SEQUENCE [LARGE SCALE GENOMIC DNA]</scope>
    <source>
        <strain evidence="2 3">SAG 2043</strain>
    </source>
</reference>
<accession>A0AAW1QPX7</accession>
<feature type="region of interest" description="Disordered" evidence="1">
    <location>
        <begin position="67"/>
        <end position="94"/>
    </location>
</feature>